<gene>
    <name evidence="7" type="ORF">HLH48_17575</name>
</gene>
<dbReference type="Pfam" id="PF00155">
    <property type="entry name" value="Aminotran_1_2"/>
    <property type="match status" value="1"/>
</dbReference>
<keyword evidence="2" id="KW-0663">Pyridoxal phosphate</keyword>
<evidence type="ECO:0000259" key="6">
    <source>
        <dbReference type="PROSITE" id="PS50949"/>
    </source>
</evidence>
<comment type="similarity">
    <text evidence="1">In the C-terminal section; belongs to the class-I pyridoxal-phosphate-dependent aminotransferase family.</text>
</comment>
<feature type="domain" description="HTH gntR-type" evidence="6">
    <location>
        <begin position="18"/>
        <end position="86"/>
    </location>
</feature>
<dbReference type="GO" id="GO:0003700">
    <property type="term" value="F:DNA-binding transcription factor activity"/>
    <property type="evidence" value="ECO:0007669"/>
    <property type="project" value="InterPro"/>
</dbReference>
<dbReference type="PANTHER" id="PTHR46577">
    <property type="entry name" value="HTH-TYPE TRANSCRIPTIONAL REGULATORY PROTEIN GABR"/>
    <property type="match status" value="1"/>
</dbReference>
<accession>A0A7W4IFK8</accession>
<dbReference type="RefSeq" id="WP_182998780.1">
    <property type="nucleotide sequence ID" value="NZ_JABEQJ010000028.1"/>
</dbReference>
<dbReference type="EMBL" id="JABEQJ010000028">
    <property type="protein sequence ID" value="MBB2161949.1"/>
    <property type="molecule type" value="Genomic_DNA"/>
</dbReference>
<dbReference type="PROSITE" id="PS50949">
    <property type="entry name" value="HTH_GNTR"/>
    <property type="match status" value="1"/>
</dbReference>
<dbReference type="GO" id="GO:0030170">
    <property type="term" value="F:pyridoxal phosphate binding"/>
    <property type="evidence" value="ECO:0007669"/>
    <property type="project" value="InterPro"/>
</dbReference>
<dbReference type="PRINTS" id="PR00035">
    <property type="entry name" value="HTHGNTR"/>
</dbReference>
<dbReference type="CDD" id="cd00609">
    <property type="entry name" value="AAT_like"/>
    <property type="match status" value="1"/>
</dbReference>
<evidence type="ECO:0000256" key="3">
    <source>
        <dbReference type="ARBA" id="ARBA00023015"/>
    </source>
</evidence>
<reference evidence="7 8" key="1">
    <citation type="submission" date="2020-04" db="EMBL/GenBank/DDBJ databases">
        <title>Description of novel Gluconacetobacter.</title>
        <authorList>
            <person name="Sombolestani A."/>
        </authorList>
    </citation>
    <scope>NUCLEOTIDE SEQUENCE [LARGE SCALE GENOMIC DNA]</scope>
    <source>
        <strain evidence="7 8">LMG 19747</strain>
    </source>
</reference>
<protein>
    <submittedName>
        <fullName evidence="7">PLP-dependent aminotransferase family protein</fullName>
    </submittedName>
</protein>
<dbReference type="InterPro" id="IPR000524">
    <property type="entry name" value="Tscrpt_reg_HTH_GntR"/>
</dbReference>
<evidence type="ECO:0000313" key="7">
    <source>
        <dbReference type="EMBL" id="MBB2161949.1"/>
    </source>
</evidence>
<dbReference type="SMART" id="SM00345">
    <property type="entry name" value="HTH_GNTR"/>
    <property type="match status" value="1"/>
</dbReference>
<evidence type="ECO:0000256" key="5">
    <source>
        <dbReference type="ARBA" id="ARBA00023163"/>
    </source>
</evidence>
<dbReference type="InterPro" id="IPR036388">
    <property type="entry name" value="WH-like_DNA-bd_sf"/>
</dbReference>
<sequence length="493" mass="54704">MTAMWTHILANVTEGDGGTLQTRLREGLVRAIEEGLLRVGMRLPSSRALAASLGISRNTTVLALERLVEEGYLVARDRSGLYVADLGHVADPMTSRDAPPGEKPAGHNSWHSRFAVRPSLFRHISKPANWADYPYPFLFGQSDPALFPLQEWRECVRMTSGAAGVSLWAADTIDEDDPKLIEQLCLHVLPRRGIRAVPDEVMITLGAQQALSLVIRLLAGAGRRVGLENPSYPDVRHMLAIEPCRSVILDIDEEGLKIGPDAASCDVIITTPGHQCPTTAIMPLSRRQALMDLAARHDLILVEDDYDTALFEEELALPALKSLDIDGRVIHISSFSKVIAPGLRIGYVVASRPLIDELRALRRLILRHPPRNNQRALAQFIALGHYRTHLRRMGRILHDRARMMEEMLPRYLPLCRWRRDPGATSFWVRDPQHLGDSVQLAAMARAQGVLIEPGDPFFVTPGTGRSMFRLGFASIDASRIEEGLRRLGAVMTG</sequence>
<dbReference type="Proteomes" id="UP000589085">
    <property type="component" value="Unassembled WGS sequence"/>
</dbReference>
<comment type="caution">
    <text evidence="7">The sequence shown here is derived from an EMBL/GenBank/DDBJ whole genome shotgun (WGS) entry which is preliminary data.</text>
</comment>
<evidence type="ECO:0000256" key="1">
    <source>
        <dbReference type="ARBA" id="ARBA00005384"/>
    </source>
</evidence>
<keyword evidence="7" id="KW-0808">Transferase</keyword>
<keyword evidence="3" id="KW-0805">Transcription regulation</keyword>
<dbReference type="SUPFAM" id="SSF46785">
    <property type="entry name" value="Winged helix' DNA-binding domain"/>
    <property type="match status" value="1"/>
</dbReference>
<dbReference type="Pfam" id="PF00392">
    <property type="entry name" value="GntR"/>
    <property type="match status" value="1"/>
</dbReference>
<keyword evidence="5" id="KW-0804">Transcription</keyword>
<name>A0A7W4IFK8_9PROT</name>
<proteinExistence type="inferred from homology"/>
<dbReference type="InterPro" id="IPR036390">
    <property type="entry name" value="WH_DNA-bd_sf"/>
</dbReference>
<dbReference type="Gene3D" id="1.10.10.10">
    <property type="entry name" value="Winged helix-like DNA-binding domain superfamily/Winged helix DNA-binding domain"/>
    <property type="match status" value="1"/>
</dbReference>
<dbReference type="CDD" id="cd07377">
    <property type="entry name" value="WHTH_GntR"/>
    <property type="match status" value="1"/>
</dbReference>
<dbReference type="GO" id="GO:0003677">
    <property type="term" value="F:DNA binding"/>
    <property type="evidence" value="ECO:0007669"/>
    <property type="project" value="UniProtKB-KW"/>
</dbReference>
<organism evidence="7 8">
    <name type="scientific">Gluconacetobacter sacchari</name>
    <dbReference type="NCBI Taxonomy" id="92759"/>
    <lineage>
        <taxon>Bacteria</taxon>
        <taxon>Pseudomonadati</taxon>
        <taxon>Pseudomonadota</taxon>
        <taxon>Alphaproteobacteria</taxon>
        <taxon>Acetobacterales</taxon>
        <taxon>Acetobacteraceae</taxon>
        <taxon>Gluconacetobacter</taxon>
    </lineage>
</organism>
<dbReference type="InterPro" id="IPR015421">
    <property type="entry name" value="PyrdxlP-dep_Trfase_major"/>
</dbReference>
<dbReference type="GO" id="GO:0008483">
    <property type="term" value="F:transaminase activity"/>
    <property type="evidence" value="ECO:0007669"/>
    <property type="project" value="UniProtKB-KW"/>
</dbReference>
<dbReference type="InterPro" id="IPR015424">
    <property type="entry name" value="PyrdxlP-dep_Trfase"/>
</dbReference>
<keyword evidence="4" id="KW-0238">DNA-binding</keyword>
<dbReference type="SUPFAM" id="SSF53383">
    <property type="entry name" value="PLP-dependent transferases"/>
    <property type="match status" value="1"/>
</dbReference>
<dbReference type="InterPro" id="IPR004839">
    <property type="entry name" value="Aminotransferase_I/II_large"/>
</dbReference>
<keyword evidence="7" id="KW-0032">Aminotransferase</keyword>
<evidence type="ECO:0000256" key="4">
    <source>
        <dbReference type="ARBA" id="ARBA00023125"/>
    </source>
</evidence>
<evidence type="ECO:0000313" key="8">
    <source>
        <dbReference type="Proteomes" id="UP000589085"/>
    </source>
</evidence>
<dbReference type="InterPro" id="IPR051446">
    <property type="entry name" value="HTH_trans_reg/aminotransferase"/>
</dbReference>
<evidence type="ECO:0000256" key="2">
    <source>
        <dbReference type="ARBA" id="ARBA00022898"/>
    </source>
</evidence>
<dbReference type="PANTHER" id="PTHR46577:SF1">
    <property type="entry name" value="HTH-TYPE TRANSCRIPTIONAL REGULATORY PROTEIN GABR"/>
    <property type="match status" value="1"/>
</dbReference>
<dbReference type="Gene3D" id="3.40.640.10">
    <property type="entry name" value="Type I PLP-dependent aspartate aminotransferase-like (Major domain)"/>
    <property type="match status" value="1"/>
</dbReference>
<dbReference type="AlphaFoldDB" id="A0A7W4IFK8"/>